<dbReference type="GO" id="GO:0019628">
    <property type="term" value="P:urate catabolic process"/>
    <property type="evidence" value="ECO:0007669"/>
    <property type="project" value="TreeGrafter"/>
</dbReference>
<dbReference type="GO" id="GO:0005777">
    <property type="term" value="C:peroxisome"/>
    <property type="evidence" value="ECO:0007669"/>
    <property type="project" value="TreeGrafter"/>
</dbReference>
<organism evidence="8 9">
    <name type="scientific">Aphanomyces euteiches</name>
    <dbReference type="NCBI Taxonomy" id="100861"/>
    <lineage>
        <taxon>Eukaryota</taxon>
        <taxon>Sar</taxon>
        <taxon>Stramenopiles</taxon>
        <taxon>Oomycota</taxon>
        <taxon>Saprolegniomycetes</taxon>
        <taxon>Saprolegniales</taxon>
        <taxon>Verrucalvaceae</taxon>
        <taxon>Aphanomyces</taxon>
    </lineage>
</organism>
<dbReference type="NCBIfam" id="NF010372">
    <property type="entry name" value="PRK13798.1"/>
    <property type="match status" value="1"/>
</dbReference>
<comment type="pathway">
    <text evidence="2">Purine metabolism; urate degradation; (S)-allantoin from urate: step 3/3.</text>
</comment>
<evidence type="ECO:0000256" key="6">
    <source>
        <dbReference type="ARBA" id="ARBA00023239"/>
    </source>
</evidence>
<keyword evidence="9" id="KW-1185">Reference proteome</keyword>
<gene>
    <name evidence="8" type="ORF">Ae201684_011561</name>
</gene>
<dbReference type="GO" id="GO:0051997">
    <property type="term" value="F:2-oxo-4-hydroxy-4-carboxy-5-ureidoimidazoline decarboxylase activity"/>
    <property type="evidence" value="ECO:0007669"/>
    <property type="project" value="UniProtKB-EC"/>
</dbReference>
<dbReference type="InterPro" id="IPR018020">
    <property type="entry name" value="OHCU_decarboxylase"/>
</dbReference>
<dbReference type="GO" id="GO:0006144">
    <property type="term" value="P:purine nucleobase metabolic process"/>
    <property type="evidence" value="ECO:0007669"/>
    <property type="project" value="UniProtKB-KW"/>
</dbReference>
<dbReference type="AlphaFoldDB" id="A0A6G0WU22"/>
<proteinExistence type="predicted"/>
<evidence type="ECO:0000256" key="1">
    <source>
        <dbReference type="ARBA" id="ARBA00001163"/>
    </source>
</evidence>
<dbReference type="InterPro" id="IPR017595">
    <property type="entry name" value="OHCU_decarboxylase-2"/>
</dbReference>
<sequence>MSVDPLNELNEAELATKLLHCCGSRAWVESMLRSRPYSTLDDLIAKAAAADASLTRTDWLGAFAAHPEIGTKSKGISKWEAQEQKGAVDANASTLDLLAQGNQQYKSKFGYIYIVCATGKSADEMLHILQRRLAHTADEELPIAAAEQSKITRIRLNKLVQEYSSNSRL</sequence>
<evidence type="ECO:0000256" key="3">
    <source>
        <dbReference type="ARBA" id="ARBA00012257"/>
    </source>
</evidence>
<dbReference type="NCBIfam" id="TIGR03180">
    <property type="entry name" value="UraD_2"/>
    <property type="match status" value="1"/>
</dbReference>
<reference evidence="8 9" key="1">
    <citation type="submission" date="2019-07" db="EMBL/GenBank/DDBJ databases">
        <title>Genomics analysis of Aphanomyces spp. identifies a new class of oomycete effector associated with host adaptation.</title>
        <authorList>
            <person name="Gaulin E."/>
        </authorList>
    </citation>
    <scope>NUCLEOTIDE SEQUENCE [LARGE SCALE GENOMIC DNA]</scope>
    <source>
        <strain evidence="8 9">ATCC 201684</strain>
    </source>
</reference>
<dbReference type="VEuPathDB" id="FungiDB:AeMF1_014543"/>
<dbReference type="Gene3D" id="1.10.3330.10">
    <property type="entry name" value="Oxo-4-hydroxy-4-carboxy-5-ureidoimidazoline decarboxylase"/>
    <property type="match status" value="1"/>
</dbReference>
<evidence type="ECO:0000313" key="9">
    <source>
        <dbReference type="Proteomes" id="UP000481153"/>
    </source>
</evidence>
<evidence type="ECO:0000256" key="5">
    <source>
        <dbReference type="ARBA" id="ARBA00022793"/>
    </source>
</evidence>
<protein>
    <recommendedName>
        <fullName evidence="3">2-oxo-4-hydroxy-4-carboxy-5-ureidoimidazoline decarboxylase</fullName>
        <ecNumber evidence="3">4.1.1.97</ecNumber>
    </recommendedName>
</protein>
<evidence type="ECO:0000256" key="4">
    <source>
        <dbReference type="ARBA" id="ARBA00022631"/>
    </source>
</evidence>
<evidence type="ECO:0000256" key="2">
    <source>
        <dbReference type="ARBA" id="ARBA00004754"/>
    </source>
</evidence>
<feature type="domain" description="Oxo-4-hydroxy-4-carboxy-5-ureidoimidazoline decarboxylase" evidence="7">
    <location>
        <begin position="7"/>
        <end position="157"/>
    </location>
</feature>
<dbReference type="EC" id="4.1.1.97" evidence="3"/>
<name>A0A6G0WU22_9STRA</name>
<dbReference type="Proteomes" id="UP000481153">
    <property type="component" value="Unassembled WGS sequence"/>
</dbReference>
<dbReference type="PANTHER" id="PTHR43466:SF1">
    <property type="entry name" value="2-OXO-4-HYDROXY-4-CARBOXY-5-UREIDOIMIDAZOLINE DECARBOXYLASE-RELATED"/>
    <property type="match status" value="1"/>
</dbReference>
<dbReference type="PANTHER" id="PTHR43466">
    <property type="entry name" value="2-OXO-4-HYDROXY-4-CARBOXY-5-UREIDOIMIDAZOLINE DECARBOXYLASE-RELATED"/>
    <property type="match status" value="1"/>
</dbReference>
<evidence type="ECO:0000313" key="8">
    <source>
        <dbReference type="EMBL" id="KAF0731009.1"/>
    </source>
</evidence>
<keyword evidence="6" id="KW-0456">Lyase</keyword>
<keyword evidence="4" id="KW-0659">Purine metabolism</keyword>
<dbReference type="SUPFAM" id="SSF158694">
    <property type="entry name" value="UraD-Like"/>
    <property type="match status" value="1"/>
</dbReference>
<dbReference type="InterPro" id="IPR036778">
    <property type="entry name" value="OHCU_decarboxylase_sf"/>
</dbReference>
<dbReference type="Pfam" id="PF09349">
    <property type="entry name" value="OHCU_decarbox"/>
    <property type="match status" value="1"/>
</dbReference>
<accession>A0A6G0WU22</accession>
<evidence type="ECO:0000259" key="7">
    <source>
        <dbReference type="Pfam" id="PF09349"/>
    </source>
</evidence>
<comment type="catalytic activity">
    <reaction evidence="1">
        <text>5-hydroxy-2-oxo-4-ureido-2,5-dihydro-1H-imidazole-5-carboxylate + H(+) = (S)-allantoin + CO2</text>
        <dbReference type="Rhea" id="RHEA:26301"/>
        <dbReference type="ChEBI" id="CHEBI:15378"/>
        <dbReference type="ChEBI" id="CHEBI:15678"/>
        <dbReference type="ChEBI" id="CHEBI:16526"/>
        <dbReference type="ChEBI" id="CHEBI:58639"/>
        <dbReference type="EC" id="4.1.1.97"/>
    </reaction>
</comment>
<keyword evidence="5" id="KW-0210">Decarboxylase</keyword>
<comment type="caution">
    <text evidence="8">The sequence shown here is derived from an EMBL/GenBank/DDBJ whole genome shotgun (WGS) entry which is preliminary data.</text>
</comment>
<dbReference type="EMBL" id="VJMJ01000147">
    <property type="protein sequence ID" value="KAF0731009.1"/>
    <property type="molecule type" value="Genomic_DNA"/>
</dbReference>